<evidence type="ECO:0000313" key="1">
    <source>
        <dbReference type="EMBL" id="CAX53542.1"/>
    </source>
</evidence>
<geneLocation type="plasmid" evidence="1 2">
    <name>pEB170</name>
</geneLocation>
<dbReference type="AlphaFoldDB" id="D8MJU4"/>
<organism evidence="2">
    <name type="scientific">Erwinia billingiae (strain Eb661)</name>
    <dbReference type="NCBI Taxonomy" id="634500"/>
    <lineage>
        <taxon>Bacteria</taxon>
        <taxon>Pseudomonadati</taxon>
        <taxon>Pseudomonadota</taxon>
        <taxon>Gammaproteobacteria</taxon>
        <taxon>Enterobacterales</taxon>
        <taxon>Erwiniaceae</taxon>
        <taxon>Erwinia</taxon>
    </lineage>
</organism>
<dbReference type="HOGENOM" id="CLU_3167854_0_0_6"/>
<accession>D8MJU4</accession>
<keyword evidence="1" id="KW-0614">Plasmid</keyword>
<dbReference type="KEGG" id="ebi:EbC_pEb17200890"/>
<evidence type="ECO:0000313" key="2">
    <source>
        <dbReference type="Proteomes" id="UP000008793"/>
    </source>
</evidence>
<dbReference type="EMBL" id="FP236830">
    <property type="protein sequence ID" value="CAX53542.1"/>
    <property type="molecule type" value="Genomic_DNA"/>
</dbReference>
<name>D8MJU4_ERWBE</name>
<dbReference type="Proteomes" id="UP000008793">
    <property type="component" value="Plasmid pEB170"/>
</dbReference>
<sequence length="47" mass="5461">MPAVIVRMLNRVLTPPCLRLGVILHQSFLLMVRTTPCRRPERFIMAL</sequence>
<gene>
    <name evidence="1" type="ordered locus">EbC_pEb17200890</name>
</gene>
<reference evidence="1 2" key="1">
    <citation type="journal article" date="2010" name="BMC Genomics">
        <title>Genome comparison of the epiphytic bacteria Erwinia billingiae and E. tasmaniensis with the pear pathogen E. pyrifoliae.</title>
        <authorList>
            <person name="Kube M."/>
            <person name="Migdoll A.M."/>
            <person name="Gehring I."/>
            <person name="Heitmann K."/>
            <person name="Mayer Y."/>
            <person name="Kuhl H."/>
            <person name="Knaust F."/>
            <person name="Geider K."/>
            <person name="Reinhardt R."/>
        </authorList>
    </citation>
    <scope>NUCLEOTIDE SEQUENCE [LARGE SCALE GENOMIC DNA]</scope>
    <source>
        <strain evidence="1 2">Eb661</strain>
        <plasmid evidence="1">pEB170</plasmid>
    </source>
</reference>
<keyword evidence="2" id="KW-1185">Reference proteome</keyword>
<protein>
    <submittedName>
        <fullName evidence="1">Uncharacterized protein</fullName>
    </submittedName>
</protein>
<proteinExistence type="predicted"/>